<name>A0A0G1XG14_9BACT</name>
<comment type="caution">
    <text evidence="1">The sequence shown here is derived from an EMBL/GenBank/DDBJ whole genome shotgun (WGS) entry which is preliminary data.</text>
</comment>
<gene>
    <name evidence="1" type="ORF">UY22_C0020G0016</name>
</gene>
<evidence type="ECO:0000313" key="2">
    <source>
        <dbReference type="Proteomes" id="UP000034877"/>
    </source>
</evidence>
<dbReference type="AlphaFoldDB" id="A0A0G1XG14"/>
<reference evidence="1 2" key="1">
    <citation type="journal article" date="2015" name="Nature">
        <title>rRNA introns, odd ribosomes, and small enigmatic genomes across a large radiation of phyla.</title>
        <authorList>
            <person name="Brown C.T."/>
            <person name="Hug L.A."/>
            <person name="Thomas B.C."/>
            <person name="Sharon I."/>
            <person name="Castelle C.J."/>
            <person name="Singh A."/>
            <person name="Wilkins M.J."/>
            <person name="Williams K.H."/>
            <person name="Banfield J.F."/>
        </authorList>
    </citation>
    <scope>NUCLEOTIDE SEQUENCE [LARGE SCALE GENOMIC DNA]</scope>
</reference>
<protein>
    <submittedName>
        <fullName evidence="1">Uncharacterized protein</fullName>
    </submittedName>
</protein>
<evidence type="ECO:0000313" key="1">
    <source>
        <dbReference type="EMBL" id="KKU93255.1"/>
    </source>
</evidence>
<proteinExistence type="predicted"/>
<sequence>MYLLPCVLGYYQILAVNPTSRSLPISRNYPNSYSLYLRSRWSGTYGQVMHPNHPIRQKRPGSVCAWRNKYSPTGQLPSF</sequence>
<organism evidence="1 2">
    <name type="scientific">Candidatus Amesbacteria bacterium GW2011_GWC1_48_10</name>
    <dbReference type="NCBI Taxonomy" id="1618365"/>
    <lineage>
        <taxon>Bacteria</taxon>
        <taxon>Candidatus Amesiibacteriota</taxon>
    </lineage>
</organism>
<accession>A0A0G1XG14</accession>
<dbReference type="EMBL" id="LCPE01000020">
    <property type="protein sequence ID" value="KKU93255.1"/>
    <property type="molecule type" value="Genomic_DNA"/>
</dbReference>
<dbReference type="Proteomes" id="UP000034877">
    <property type="component" value="Unassembled WGS sequence"/>
</dbReference>